<name>A0A8E2J8T3_9PEZI</name>
<evidence type="ECO:0000313" key="2">
    <source>
        <dbReference type="Proteomes" id="UP000250266"/>
    </source>
</evidence>
<dbReference type="Proteomes" id="UP000250266">
    <property type="component" value="Unassembled WGS sequence"/>
</dbReference>
<proteinExistence type="predicted"/>
<reference evidence="1 2" key="1">
    <citation type="journal article" date="2016" name="Nat. Commun.">
        <title>Ectomycorrhizal ecology is imprinted in the genome of the dominant symbiotic fungus Cenococcum geophilum.</title>
        <authorList>
            <consortium name="DOE Joint Genome Institute"/>
            <person name="Peter M."/>
            <person name="Kohler A."/>
            <person name="Ohm R.A."/>
            <person name="Kuo A."/>
            <person name="Krutzmann J."/>
            <person name="Morin E."/>
            <person name="Arend M."/>
            <person name="Barry K.W."/>
            <person name="Binder M."/>
            <person name="Choi C."/>
            <person name="Clum A."/>
            <person name="Copeland A."/>
            <person name="Grisel N."/>
            <person name="Haridas S."/>
            <person name="Kipfer T."/>
            <person name="LaButti K."/>
            <person name="Lindquist E."/>
            <person name="Lipzen A."/>
            <person name="Maire R."/>
            <person name="Meier B."/>
            <person name="Mihaltcheva S."/>
            <person name="Molinier V."/>
            <person name="Murat C."/>
            <person name="Poggeler S."/>
            <person name="Quandt C.A."/>
            <person name="Sperisen C."/>
            <person name="Tritt A."/>
            <person name="Tisserant E."/>
            <person name="Crous P.W."/>
            <person name="Henrissat B."/>
            <person name="Nehls U."/>
            <person name="Egli S."/>
            <person name="Spatafora J.W."/>
            <person name="Grigoriev I.V."/>
            <person name="Martin F.M."/>
        </authorList>
    </citation>
    <scope>NUCLEOTIDE SEQUENCE [LARGE SCALE GENOMIC DNA]</scope>
    <source>
        <strain evidence="1 2">CBS 459.81</strain>
    </source>
</reference>
<gene>
    <name evidence="1" type="ORF">K432DRAFT_430502</name>
</gene>
<dbReference type="OrthoDB" id="4297596at2759"/>
<sequence length="153" mass="18074">MDRSQQQPQRVILHICVTDLPGSPQNRHNVLGNAFCQQILKRAFNNKLQTSKYDYMHLPPNFDTDKSVRRWFVLDLDVNCRLEKDEVLALHHQVYFVSRQNNEWVFIPRPQYLVKAKDYCTTYCWGGRQEQDIVEKMRTQGLSIEEALGIPNH</sequence>
<dbReference type="EMBL" id="KV745708">
    <property type="protein sequence ID" value="OCK73608.1"/>
    <property type="molecule type" value="Genomic_DNA"/>
</dbReference>
<protein>
    <submittedName>
        <fullName evidence="1">Uncharacterized protein</fullName>
    </submittedName>
</protein>
<keyword evidence="2" id="KW-1185">Reference proteome</keyword>
<organism evidence="1 2">
    <name type="scientific">Lepidopterella palustris CBS 459.81</name>
    <dbReference type="NCBI Taxonomy" id="1314670"/>
    <lineage>
        <taxon>Eukaryota</taxon>
        <taxon>Fungi</taxon>
        <taxon>Dikarya</taxon>
        <taxon>Ascomycota</taxon>
        <taxon>Pezizomycotina</taxon>
        <taxon>Dothideomycetes</taxon>
        <taxon>Pleosporomycetidae</taxon>
        <taxon>Mytilinidiales</taxon>
        <taxon>Argynnaceae</taxon>
        <taxon>Lepidopterella</taxon>
    </lineage>
</organism>
<evidence type="ECO:0000313" key="1">
    <source>
        <dbReference type="EMBL" id="OCK73608.1"/>
    </source>
</evidence>
<accession>A0A8E2J8T3</accession>
<dbReference type="AlphaFoldDB" id="A0A8E2J8T3"/>